<sequence>MDDPLISLFLHSFAQTHQIDDPLISLVPPFICSNSPSRRPSDIPCSSIHLHSNSPSRRPSDIPSIVPPFICSNSPSRRPSDIPLDNLLFLHSFAQTHQIDDPLISLVPPFICSNSPNRRPSDIPCSSIQPSPRRYPLFLHSFCSNSPNGLVPPPSDILVPPFICSNSSLQVISIYLSIYLSQVFHAYLSNRRCWQMVKTR</sequence>
<keyword evidence="2" id="KW-1185">Reference proteome</keyword>
<accession>A0A812B8A8</accession>
<evidence type="ECO:0000313" key="1">
    <source>
        <dbReference type="EMBL" id="CAE1172636.1"/>
    </source>
</evidence>
<proteinExistence type="predicted"/>
<gene>
    <name evidence="1" type="ORF">SPHA_12187</name>
</gene>
<dbReference type="AlphaFoldDB" id="A0A812B8A8"/>
<protein>
    <submittedName>
        <fullName evidence="1">Uncharacterized protein</fullName>
    </submittedName>
</protein>
<name>A0A812B8A8_ACAPH</name>
<dbReference type="Proteomes" id="UP000597762">
    <property type="component" value="Unassembled WGS sequence"/>
</dbReference>
<dbReference type="EMBL" id="CAHIKZ030000404">
    <property type="protein sequence ID" value="CAE1172636.1"/>
    <property type="molecule type" value="Genomic_DNA"/>
</dbReference>
<evidence type="ECO:0000313" key="2">
    <source>
        <dbReference type="Proteomes" id="UP000597762"/>
    </source>
</evidence>
<comment type="caution">
    <text evidence="1">The sequence shown here is derived from an EMBL/GenBank/DDBJ whole genome shotgun (WGS) entry which is preliminary data.</text>
</comment>
<organism evidence="1 2">
    <name type="scientific">Acanthosepion pharaonis</name>
    <name type="common">Pharaoh cuttlefish</name>
    <name type="synonym">Sepia pharaonis</name>
    <dbReference type="NCBI Taxonomy" id="158019"/>
    <lineage>
        <taxon>Eukaryota</taxon>
        <taxon>Metazoa</taxon>
        <taxon>Spiralia</taxon>
        <taxon>Lophotrochozoa</taxon>
        <taxon>Mollusca</taxon>
        <taxon>Cephalopoda</taxon>
        <taxon>Coleoidea</taxon>
        <taxon>Decapodiformes</taxon>
        <taxon>Sepiida</taxon>
        <taxon>Sepiina</taxon>
        <taxon>Sepiidae</taxon>
        <taxon>Acanthosepion</taxon>
    </lineage>
</organism>
<reference evidence="1" key="1">
    <citation type="submission" date="2021-01" db="EMBL/GenBank/DDBJ databases">
        <authorList>
            <person name="Li R."/>
            <person name="Bekaert M."/>
        </authorList>
    </citation>
    <scope>NUCLEOTIDE SEQUENCE</scope>
    <source>
        <strain evidence="1">Farmed</strain>
    </source>
</reference>